<gene>
    <name evidence="2" type="ORF">DSM101010T_32560</name>
</gene>
<feature type="compositionally biased region" description="Low complexity" evidence="1">
    <location>
        <begin position="62"/>
        <end position="75"/>
    </location>
</feature>
<evidence type="ECO:0000313" key="2">
    <source>
        <dbReference type="EMBL" id="GFM34891.1"/>
    </source>
</evidence>
<feature type="compositionally biased region" description="Basic and acidic residues" evidence="1">
    <location>
        <begin position="88"/>
        <end position="109"/>
    </location>
</feature>
<name>A0A7J0BNN9_9BACT</name>
<dbReference type="EMBL" id="BLVO01000016">
    <property type="protein sequence ID" value="GFM34891.1"/>
    <property type="molecule type" value="Genomic_DNA"/>
</dbReference>
<dbReference type="Proteomes" id="UP000503840">
    <property type="component" value="Unassembled WGS sequence"/>
</dbReference>
<dbReference type="AlphaFoldDB" id="A0A7J0BNN9"/>
<comment type="caution">
    <text evidence="2">The sequence shown here is derived from an EMBL/GenBank/DDBJ whole genome shotgun (WGS) entry which is preliminary data.</text>
</comment>
<proteinExistence type="predicted"/>
<feature type="compositionally biased region" description="Polar residues" evidence="1">
    <location>
        <begin position="8"/>
        <end position="25"/>
    </location>
</feature>
<organism evidence="2 3">
    <name type="scientific">Desulfovibrio subterraneus</name>
    <dbReference type="NCBI Taxonomy" id="2718620"/>
    <lineage>
        <taxon>Bacteria</taxon>
        <taxon>Pseudomonadati</taxon>
        <taxon>Thermodesulfobacteriota</taxon>
        <taxon>Desulfovibrionia</taxon>
        <taxon>Desulfovibrionales</taxon>
        <taxon>Desulfovibrionaceae</taxon>
        <taxon>Desulfovibrio</taxon>
    </lineage>
</organism>
<keyword evidence="3" id="KW-1185">Reference proteome</keyword>
<dbReference type="RefSeq" id="WP_174406539.1">
    <property type="nucleotide sequence ID" value="NZ_BLVO01000016.1"/>
</dbReference>
<sequence>MNIGTVGTLGTNVDEMQSTQRTGQNIKAGAKNETAAAHGDTVVISEEGRRKSTELRTDASGKDASGGASNSGKGSVDVHAASSVNVTDLEKELQTKKGEVKSKQAKLDEAAQAAANDPSKEEQVKKLKNQVDQLEKEASKIQSKVYSSK</sequence>
<feature type="compositionally biased region" description="Basic and acidic residues" evidence="1">
    <location>
        <begin position="46"/>
        <end position="61"/>
    </location>
</feature>
<feature type="region of interest" description="Disordered" evidence="1">
    <location>
        <begin position="1"/>
        <end position="131"/>
    </location>
</feature>
<reference evidence="2 3" key="1">
    <citation type="submission" date="2020-05" db="EMBL/GenBank/DDBJ databases">
        <title>Draft genome sequence of Desulfovibrio sp. strain HN2T.</title>
        <authorList>
            <person name="Ueno A."/>
            <person name="Tamazawa S."/>
            <person name="Tamamura S."/>
            <person name="Murakami T."/>
            <person name="Kiyama T."/>
            <person name="Inomata H."/>
            <person name="Amano Y."/>
            <person name="Miyakawa K."/>
            <person name="Tamaki H."/>
            <person name="Naganuma T."/>
            <person name="Kaneko K."/>
        </authorList>
    </citation>
    <scope>NUCLEOTIDE SEQUENCE [LARGE SCALE GENOMIC DNA]</scope>
    <source>
        <strain evidence="2 3">HN2</strain>
    </source>
</reference>
<protein>
    <submittedName>
        <fullName evidence="2">Uncharacterized protein</fullName>
    </submittedName>
</protein>
<evidence type="ECO:0000313" key="3">
    <source>
        <dbReference type="Proteomes" id="UP000503840"/>
    </source>
</evidence>
<evidence type="ECO:0000256" key="1">
    <source>
        <dbReference type="SAM" id="MobiDB-lite"/>
    </source>
</evidence>
<accession>A0A7J0BNN9</accession>